<dbReference type="InterPro" id="IPR013786">
    <property type="entry name" value="AcylCoA_DH/ox_N"/>
</dbReference>
<evidence type="ECO:0000259" key="7">
    <source>
        <dbReference type="Pfam" id="PF02771"/>
    </source>
</evidence>
<dbReference type="Proteomes" id="UP000533306">
    <property type="component" value="Unassembled WGS sequence"/>
</dbReference>
<evidence type="ECO:0000256" key="1">
    <source>
        <dbReference type="ARBA" id="ARBA00001974"/>
    </source>
</evidence>
<dbReference type="RefSeq" id="WP_183827586.1">
    <property type="nucleotide sequence ID" value="NZ_JACHEU010000001.1"/>
</dbReference>
<dbReference type="EMBL" id="JACHEU010000001">
    <property type="protein sequence ID" value="MBB6011962.1"/>
    <property type="molecule type" value="Genomic_DNA"/>
</dbReference>
<dbReference type="AlphaFoldDB" id="A0A7W9S0P7"/>
<name>A0A7W9S0P7_9HYPH</name>
<feature type="domain" description="Acyl-CoA dehydrogenase/oxidase C-terminal" evidence="6">
    <location>
        <begin position="216"/>
        <end position="328"/>
    </location>
</feature>
<sequence length="356" mass="37825">MNFDMTEDRQMLSETLSRFLADRYDWETRNRVAYTAPYTDAGRWSELAGLGIPGALVPEEQGGFGGTGFDISVVFEALGRALCPEPFLPTLLASRALEAVGKDQTGLVDGSIRYAVGISEIDAPYDLAGMATCARANGAGFSLSGRKTAVYGAQVADRILIAALLDGKPAVFEIDPRAAGITPYGMIDGGGAAEVLLDGTPAVLLARDAGALLNSVIRAGRLALCAEAVGAMQFAYELLLDYLKTRRQFGVAIGSFQALQHRTVDLLTEIEQARSITIAAADALDGPDGDLKAAMAKNLIGRAARLVAEETIQMSGGIGMTWEYAGSHYSKRLVMIDHQLGDTDDCLEEVMQSYAA</sequence>
<evidence type="ECO:0000256" key="5">
    <source>
        <dbReference type="ARBA" id="ARBA00023002"/>
    </source>
</evidence>
<dbReference type="GO" id="GO:0050660">
    <property type="term" value="F:flavin adenine dinucleotide binding"/>
    <property type="evidence" value="ECO:0007669"/>
    <property type="project" value="InterPro"/>
</dbReference>
<evidence type="ECO:0000259" key="6">
    <source>
        <dbReference type="Pfam" id="PF00441"/>
    </source>
</evidence>
<dbReference type="Pfam" id="PF00441">
    <property type="entry name" value="Acyl-CoA_dh_1"/>
    <property type="match status" value="1"/>
</dbReference>
<dbReference type="PANTHER" id="PTHR43884:SF20">
    <property type="entry name" value="ACYL-COA DEHYDROGENASE FADE28"/>
    <property type="match status" value="1"/>
</dbReference>
<keyword evidence="4" id="KW-0274">FAD</keyword>
<accession>A0A7W9S0P7</accession>
<dbReference type="Gene3D" id="2.40.110.10">
    <property type="entry name" value="Butyryl-CoA Dehydrogenase, subunit A, domain 2"/>
    <property type="match status" value="1"/>
</dbReference>
<dbReference type="Pfam" id="PF02771">
    <property type="entry name" value="Acyl-CoA_dh_N"/>
    <property type="match status" value="1"/>
</dbReference>
<evidence type="ECO:0000313" key="8">
    <source>
        <dbReference type="EMBL" id="MBB6011962.1"/>
    </source>
</evidence>
<feature type="domain" description="Acyl-CoA dehydrogenase/oxidase N-terminal" evidence="7">
    <location>
        <begin position="6"/>
        <end position="102"/>
    </location>
</feature>
<dbReference type="GO" id="GO:0003995">
    <property type="term" value="F:acyl-CoA dehydrogenase activity"/>
    <property type="evidence" value="ECO:0007669"/>
    <property type="project" value="TreeGrafter"/>
</dbReference>
<evidence type="ECO:0000256" key="2">
    <source>
        <dbReference type="ARBA" id="ARBA00009347"/>
    </source>
</evidence>
<dbReference type="CDD" id="cd00567">
    <property type="entry name" value="ACAD"/>
    <property type="match status" value="1"/>
</dbReference>
<organism evidence="8 9">
    <name type="scientific">Aquamicrobium lusatiense</name>
    <dbReference type="NCBI Taxonomy" id="89772"/>
    <lineage>
        <taxon>Bacteria</taxon>
        <taxon>Pseudomonadati</taxon>
        <taxon>Pseudomonadota</taxon>
        <taxon>Alphaproteobacteria</taxon>
        <taxon>Hyphomicrobiales</taxon>
        <taxon>Phyllobacteriaceae</taxon>
        <taxon>Aquamicrobium</taxon>
    </lineage>
</organism>
<dbReference type="InterPro" id="IPR009100">
    <property type="entry name" value="AcylCoA_DH/oxidase_NM_dom_sf"/>
</dbReference>
<comment type="caution">
    <text evidence="8">The sequence shown here is derived from an EMBL/GenBank/DDBJ whole genome shotgun (WGS) entry which is preliminary data.</text>
</comment>
<comment type="similarity">
    <text evidence="2">Belongs to the acyl-CoA dehydrogenase family.</text>
</comment>
<comment type="cofactor">
    <cofactor evidence="1">
        <name>FAD</name>
        <dbReference type="ChEBI" id="CHEBI:57692"/>
    </cofactor>
</comment>
<dbReference type="SUPFAM" id="SSF56645">
    <property type="entry name" value="Acyl-CoA dehydrogenase NM domain-like"/>
    <property type="match status" value="1"/>
</dbReference>
<keyword evidence="5" id="KW-0560">Oxidoreductase</keyword>
<evidence type="ECO:0000256" key="3">
    <source>
        <dbReference type="ARBA" id="ARBA00022630"/>
    </source>
</evidence>
<protein>
    <submittedName>
        <fullName evidence="8">Alkylation response protein AidB-like acyl-CoA dehydrogenase</fullName>
    </submittedName>
</protein>
<dbReference type="PANTHER" id="PTHR43884">
    <property type="entry name" value="ACYL-COA DEHYDROGENASE"/>
    <property type="match status" value="1"/>
</dbReference>
<dbReference type="Gene3D" id="1.10.540.10">
    <property type="entry name" value="Acyl-CoA dehydrogenase/oxidase, N-terminal domain"/>
    <property type="match status" value="1"/>
</dbReference>
<evidence type="ECO:0000313" key="9">
    <source>
        <dbReference type="Proteomes" id="UP000533306"/>
    </source>
</evidence>
<reference evidence="8 9" key="1">
    <citation type="submission" date="2020-08" db="EMBL/GenBank/DDBJ databases">
        <title>Genomic Encyclopedia of Type Strains, Phase IV (KMG-IV): sequencing the most valuable type-strain genomes for metagenomic binning, comparative biology and taxonomic classification.</title>
        <authorList>
            <person name="Goeker M."/>
        </authorList>
    </citation>
    <scope>NUCLEOTIDE SEQUENCE [LARGE SCALE GENOMIC DNA]</scope>
    <source>
        <strain evidence="8 9">DSM 11099</strain>
    </source>
</reference>
<dbReference type="InterPro" id="IPR036250">
    <property type="entry name" value="AcylCo_DH-like_C"/>
</dbReference>
<proteinExistence type="inferred from homology"/>
<dbReference type="InterPro" id="IPR037069">
    <property type="entry name" value="AcylCoA_DH/ox_N_sf"/>
</dbReference>
<dbReference type="Gene3D" id="1.20.140.10">
    <property type="entry name" value="Butyryl-CoA Dehydrogenase, subunit A, domain 3"/>
    <property type="match status" value="1"/>
</dbReference>
<dbReference type="InterPro" id="IPR046373">
    <property type="entry name" value="Acyl-CoA_Oxase/DH_mid-dom_sf"/>
</dbReference>
<gene>
    <name evidence="8" type="ORF">HNR59_001307</name>
</gene>
<dbReference type="SUPFAM" id="SSF47203">
    <property type="entry name" value="Acyl-CoA dehydrogenase C-terminal domain-like"/>
    <property type="match status" value="1"/>
</dbReference>
<keyword evidence="9" id="KW-1185">Reference proteome</keyword>
<dbReference type="InterPro" id="IPR009075">
    <property type="entry name" value="AcylCo_DH/oxidase_C"/>
</dbReference>
<evidence type="ECO:0000256" key="4">
    <source>
        <dbReference type="ARBA" id="ARBA00022827"/>
    </source>
</evidence>
<keyword evidence="3" id="KW-0285">Flavoprotein</keyword>